<evidence type="ECO:0008006" key="9">
    <source>
        <dbReference type="Google" id="ProtNLM"/>
    </source>
</evidence>
<sequence>MHLINLFCLYASGFASVQALSGPISSSDGSIVRRQSSGDPYKIYTIDQPIDHFPDSPRYEPHTKATFKQRYIFDKTYYKPGGPVYLYIGGEVNLESRLENLESGIIKILMQATDGLGIILENRYYGESYPFDTSTTDQLAYLTTEQTIADNAYFAQHVTLPGVEGNLSAPGTPWILYGGSLAGAQTAFSVKTYGGSGTGLLWGGIAASGVIHSQHAYPEWYYNPIQKFAAGDFSISINAIIDKMDYLVAQKNTKAIQELKEIFGLGALKDIRDFAMTIAFPLGGPMNYPTSTWQELNWSPLYGSDDFWDFSNNVTQLNPPANNTAVDHQLAKYTHGEPWLNLGNYAAYVKRVLLPLCPSGDYNDVTCFGTQNQTFYAEVANGGSRSYLYTTCTEMGVYQVAQPSGPSLISRVLQVDYTQQWCDWAFPPGKYNSIPKNGPNVTWYNHYGDFNFKADRLAFIDGEQDVWRDICYHSRAAPNPRYSSVDGLHPEHLIAGAGHHWDSYGINNISAEPQFIRNAHLWEIRVVDRFLEMWSK</sequence>
<dbReference type="PANTHER" id="PTHR11010:SF117">
    <property type="entry name" value="SERINE PROTEASE 16"/>
    <property type="match status" value="1"/>
</dbReference>
<dbReference type="InterPro" id="IPR008758">
    <property type="entry name" value="Peptidase_S28"/>
</dbReference>
<dbReference type="Proteomes" id="UP000799772">
    <property type="component" value="Unassembled WGS sequence"/>
</dbReference>
<dbReference type="GO" id="GO:0070008">
    <property type="term" value="F:serine-type exopeptidase activity"/>
    <property type="evidence" value="ECO:0007669"/>
    <property type="project" value="InterPro"/>
</dbReference>
<accession>A0A9P4MER9</accession>
<feature type="signal peptide" evidence="6">
    <location>
        <begin position="1"/>
        <end position="19"/>
    </location>
</feature>
<comment type="similarity">
    <text evidence="1">Belongs to the peptidase S28 family.</text>
</comment>
<keyword evidence="3 6" id="KW-0732">Signal</keyword>
<evidence type="ECO:0000256" key="1">
    <source>
        <dbReference type="ARBA" id="ARBA00011079"/>
    </source>
</evidence>
<evidence type="ECO:0000313" key="7">
    <source>
        <dbReference type="EMBL" id="KAF2104742.1"/>
    </source>
</evidence>
<evidence type="ECO:0000256" key="6">
    <source>
        <dbReference type="SAM" id="SignalP"/>
    </source>
</evidence>
<reference evidence="7" key="1">
    <citation type="journal article" date="2020" name="Stud. Mycol.">
        <title>101 Dothideomycetes genomes: a test case for predicting lifestyles and emergence of pathogens.</title>
        <authorList>
            <person name="Haridas S."/>
            <person name="Albert R."/>
            <person name="Binder M."/>
            <person name="Bloem J."/>
            <person name="Labutti K."/>
            <person name="Salamov A."/>
            <person name="Andreopoulos B."/>
            <person name="Baker S."/>
            <person name="Barry K."/>
            <person name="Bills G."/>
            <person name="Bluhm B."/>
            <person name="Cannon C."/>
            <person name="Castanera R."/>
            <person name="Culley D."/>
            <person name="Daum C."/>
            <person name="Ezra D."/>
            <person name="Gonzalez J."/>
            <person name="Henrissat B."/>
            <person name="Kuo A."/>
            <person name="Liang C."/>
            <person name="Lipzen A."/>
            <person name="Lutzoni F."/>
            <person name="Magnuson J."/>
            <person name="Mondo S."/>
            <person name="Nolan M."/>
            <person name="Ohm R."/>
            <person name="Pangilinan J."/>
            <person name="Park H.-J."/>
            <person name="Ramirez L."/>
            <person name="Alfaro M."/>
            <person name="Sun H."/>
            <person name="Tritt A."/>
            <person name="Yoshinaga Y."/>
            <person name="Zwiers L.-H."/>
            <person name="Turgeon B."/>
            <person name="Goodwin S."/>
            <person name="Spatafora J."/>
            <person name="Crous P."/>
            <person name="Grigoriev I."/>
        </authorList>
    </citation>
    <scope>NUCLEOTIDE SEQUENCE</scope>
    <source>
        <strain evidence="7">CBS 133067</strain>
    </source>
</reference>
<dbReference type="AlphaFoldDB" id="A0A9P4MER9"/>
<keyword evidence="8" id="KW-1185">Reference proteome</keyword>
<gene>
    <name evidence="7" type="ORF">NA57DRAFT_29459</name>
</gene>
<keyword evidence="2" id="KW-0645">Protease</keyword>
<dbReference type="GO" id="GO:0008239">
    <property type="term" value="F:dipeptidyl-peptidase activity"/>
    <property type="evidence" value="ECO:0007669"/>
    <property type="project" value="TreeGrafter"/>
</dbReference>
<keyword evidence="4" id="KW-0378">Hydrolase</keyword>
<comment type="caution">
    <text evidence="7">The sequence shown here is derived from an EMBL/GenBank/DDBJ whole genome shotgun (WGS) entry which is preliminary data.</text>
</comment>
<feature type="chain" id="PRO_5040484669" description="Extracelular serine carboxypeptidase" evidence="6">
    <location>
        <begin position="20"/>
        <end position="536"/>
    </location>
</feature>
<evidence type="ECO:0000313" key="8">
    <source>
        <dbReference type="Proteomes" id="UP000799772"/>
    </source>
</evidence>
<evidence type="ECO:0000256" key="2">
    <source>
        <dbReference type="ARBA" id="ARBA00022670"/>
    </source>
</evidence>
<dbReference type="Gene3D" id="3.40.50.1820">
    <property type="entry name" value="alpha/beta hydrolase"/>
    <property type="match status" value="2"/>
</dbReference>
<dbReference type="EMBL" id="ML978121">
    <property type="protein sequence ID" value="KAF2104742.1"/>
    <property type="molecule type" value="Genomic_DNA"/>
</dbReference>
<keyword evidence="5" id="KW-0325">Glycoprotein</keyword>
<dbReference type="InterPro" id="IPR029058">
    <property type="entry name" value="AB_hydrolase_fold"/>
</dbReference>
<protein>
    <recommendedName>
        <fullName evidence="9">Extracelular serine carboxypeptidase</fullName>
    </recommendedName>
</protein>
<organism evidence="7 8">
    <name type="scientific">Rhizodiscina lignyota</name>
    <dbReference type="NCBI Taxonomy" id="1504668"/>
    <lineage>
        <taxon>Eukaryota</taxon>
        <taxon>Fungi</taxon>
        <taxon>Dikarya</taxon>
        <taxon>Ascomycota</taxon>
        <taxon>Pezizomycotina</taxon>
        <taxon>Dothideomycetes</taxon>
        <taxon>Pleosporomycetidae</taxon>
        <taxon>Aulographales</taxon>
        <taxon>Rhizodiscinaceae</taxon>
        <taxon>Rhizodiscina</taxon>
    </lineage>
</organism>
<evidence type="ECO:0000256" key="4">
    <source>
        <dbReference type="ARBA" id="ARBA00022801"/>
    </source>
</evidence>
<evidence type="ECO:0000256" key="5">
    <source>
        <dbReference type="ARBA" id="ARBA00023180"/>
    </source>
</evidence>
<evidence type="ECO:0000256" key="3">
    <source>
        <dbReference type="ARBA" id="ARBA00022729"/>
    </source>
</evidence>
<name>A0A9P4MER9_9PEZI</name>
<dbReference type="OrthoDB" id="1735038at2759"/>
<proteinExistence type="inferred from homology"/>
<dbReference type="GO" id="GO:0006508">
    <property type="term" value="P:proteolysis"/>
    <property type="evidence" value="ECO:0007669"/>
    <property type="project" value="UniProtKB-KW"/>
</dbReference>
<dbReference type="Pfam" id="PF05577">
    <property type="entry name" value="Peptidase_S28"/>
    <property type="match status" value="1"/>
</dbReference>
<dbReference type="PANTHER" id="PTHR11010">
    <property type="entry name" value="PROTEASE S28 PRO-X CARBOXYPEPTIDASE-RELATED"/>
    <property type="match status" value="1"/>
</dbReference>